<evidence type="ECO:0000256" key="11">
    <source>
        <dbReference type="RuleBase" id="RU361143"/>
    </source>
</evidence>
<keyword evidence="7 11" id="KW-0732">Signal</keyword>
<dbReference type="OrthoDB" id="310030at2759"/>
<comment type="caution">
    <text evidence="12">The sequence shown here is derived from an EMBL/GenBank/DDBJ whole genome shotgun (WGS) entry which is preliminary data.</text>
</comment>
<name>A0A9Q1CKN5_HOLLE</name>
<keyword evidence="8 11" id="KW-0256">Endoplasmic reticulum</keyword>
<comment type="subcellular location">
    <subcellularLocation>
        <location evidence="2 11">Endoplasmic reticulum membrane</location>
        <topology evidence="2 11">Single-pass type I membrane protein</topology>
    </subcellularLocation>
</comment>
<evidence type="ECO:0000256" key="8">
    <source>
        <dbReference type="ARBA" id="ARBA00022824"/>
    </source>
</evidence>
<keyword evidence="10 11" id="KW-0472">Membrane</keyword>
<evidence type="ECO:0000256" key="9">
    <source>
        <dbReference type="ARBA" id="ARBA00022989"/>
    </source>
</evidence>
<accession>A0A9Q1CKN5</accession>
<comment type="pathway">
    <text evidence="3 11">Protein modification; protein glycosylation.</text>
</comment>
<evidence type="ECO:0000256" key="4">
    <source>
        <dbReference type="ARBA" id="ARBA00008905"/>
    </source>
</evidence>
<reference evidence="12" key="1">
    <citation type="submission" date="2021-10" db="EMBL/GenBank/DDBJ databases">
        <title>Tropical sea cucumber genome reveals ecological adaptation and Cuvierian tubules defense mechanism.</title>
        <authorList>
            <person name="Chen T."/>
        </authorList>
    </citation>
    <scope>NUCLEOTIDE SEQUENCE</scope>
    <source>
        <strain evidence="12">Nanhai2018</strain>
        <tissue evidence="12">Muscle</tissue>
    </source>
</reference>
<keyword evidence="9 11" id="KW-1133">Transmembrane helix</keyword>
<dbReference type="PANTHER" id="PTHR21049:SF0">
    <property type="entry name" value="DOLICHYL-DIPHOSPHOOLIGOSACCHARIDE--PROTEIN GLYCOSYLTRANSFERASE SUBUNIT 1"/>
    <property type="match status" value="1"/>
</dbReference>
<keyword evidence="6 11" id="KW-0812">Transmembrane</keyword>
<dbReference type="EMBL" id="JAIZAY010000002">
    <property type="protein sequence ID" value="KAJ8047122.1"/>
    <property type="molecule type" value="Genomic_DNA"/>
</dbReference>
<keyword evidence="13" id="KW-1185">Reference proteome</keyword>
<evidence type="ECO:0000256" key="2">
    <source>
        <dbReference type="ARBA" id="ARBA00004115"/>
    </source>
</evidence>
<evidence type="ECO:0000256" key="5">
    <source>
        <dbReference type="ARBA" id="ARBA00017611"/>
    </source>
</evidence>
<evidence type="ECO:0000313" key="12">
    <source>
        <dbReference type="EMBL" id="KAJ8047122.1"/>
    </source>
</evidence>
<proteinExistence type="inferred from homology"/>
<feature type="chain" id="PRO_5040542236" description="Dolichyl-diphosphooligosaccharide--protein glycosyltransferase subunit 1" evidence="11">
    <location>
        <begin position="21"/>
        <end position="603"/>
    </location>
</feature>
<evidence type="ECO:0000313" key="13">
    <source>
        <dbReference type="Proteomes" id="UP001152320"/>
    </source>
</evidence>
<evidence type="ECO:0000256" key="10">
    <source>
        <dbReference type="ARBA" id="ARBA00023136"/>
    </source>
</evidence>
<gene>
    <name evidence="12" type="ORF">HOLleu_06028</name>
</gene>
<comment type="function">
    <text evidence="1 11">Subunit of the oligosaccharyl transferase (OST) complex that catalyzes the initial transfer of a defined glycan (Glc(3)Man(9)GlcNAc(2) in eukaryotes) from the lipid carrier dolichol-pyrophosphate to an asparagine residue within an Asn-X-Ser/Thr consensus motif in nascent polypeptide chains, the first step in protein N-glycosylation. N-glycosylation occurs cotranslationally and the complex associates with the Sec61 complex at the channel-forming translocon complex that mediates protein translocation across the endoplasmic reticulum (ER). All subunits are required for a maximal enzyme activity.</text>
</comment>
<comment type="subunit">
    <text evidence="11">Component of the oligosaccharyltransferase (OST) complex.</text>
</comment>
<dbReference type="GO" id="GO:0018279">
    <property type="term" value="P:protein N-linked glycosylation via asparagine"/>
    <property type="evidence" value="ECO:0007669"/>
    <property type="project" value="TreeGrafter"/>
</dbReference>
<dbReference type="Pfam" id="PF04597">
    <property type="entry name" value="Ribophorin_I"/>
    <property type="match status" value="1"/>
</dbReference>
<sequence length="603" mass="67830">MNQLSFLLGMIFILASSSLGEKQVTVDSNLVNKKVERKIDLASQLVQISTSVTVENTGSSAANAYIFGLDPIMESSLAFAGATLAEAEEDESEKMIVEPVKIAGQSGTFYQVKFVTPLKAGSTIDLKLDEVYIKSLRPYPAQITQSEKQLVEFVGSAFIFSPYKTVTQTTTVKLASSVIESHTKVNPVSADEDTITYGPYEDKEPFTQEEAKIHYENNKPFLTVTKMERVIEVSHWGNIAVEETFDVSHTGAQLKGSFSRYDYQRQQDGLSSVKSFTTILPAAAQDVYYRDEIGNISTSNLLEKEDHVELELRPRFPLFGGWKTHYVMGYNLPSYEYLFHSGDSYILKMRFLDHVFDDMVVEDLTVKIILPEGCKDIELQAPYDVRRSPDETHKTYLDISGRIVVIAHKSNLVESHIEDFELHYTFQRVLLLQEPLMVVIAFFVVFLVIIIFVRLDFSITKDAANESRLRLSGKVEDVLSLQSKRQRLYPSYDAAINKFKSSKDSAAFRNTLKGLDAEHRSLTTRMGEIMNSIKAESSEVAEKISEAQKISSAVKDLIQAAITNAEKVVAGKLSKQQYVDYEKTNSARRSENITKIDQIFATL</sequence>
<evidence type="ECO:0000256" key="3">
    <source>
        <dbReference type="ARBA" id="ARBA00004922"/>
    </source>
</evidence>
<dbReference type="AlphaFoldDB" id="A0A9Q1CKN5"/>
<protein>
    <recommendedName>
        <fullName evidence="5 11">Dolichyl-diphosphooligosaccharide--protein glycosyltransferase subunit 1</fullName>
    </recommendedName>
</protein>
<feature type="signal peptide" evidence="11">
    <location>
        <begin position="1"/>
        <end position="20"/>
    </location>
</feature>
<evidence type="ECO:0000256" key="6">
    <source>
        <dbReference type="ARBA" id="ARBA00022692"/>
    </source>
</evidence>
<dbReference type="PANTHER" id="PTHR21049">
    <property type="entry name" value="RIBOPHORIN I"/>
    <property type="match status" value="1"/>
</dbReference>
<dbReference type="InterPro" id="IPR007676">
    <property type="entry name" value="Ribophorin_I"/>
</dbReference>
<dbReference type="Proteomes" id="UP001152320">
    <property type="component" value="Chromosome 2"/>
</dbReference>
<evidence type="ECO:0000256" key="1">
    <source>
        <dbReference type="ARBA" id="ARBA00002791"/>
    </source>
</evidence>
<feature type="transmembrane region" description="Helical" evidence="11">
    <location>
        <begin position="436"/>
        <end position="455"/>
    </location>
</feature>
<evidence type="ECO:0000256" key="7">
    <source>
        <dbReference type="ARBA" id="ARBA00022729"/>
    </source>
</evidence>
<comment type="similarity">
    <text evidence="4 11">Belongs to the OST1 family.</text>
</comment>
<organism evidence="12 13">
    <name type="scientific">Holothuria leucospilota</name>
    <name type="common">Black long sea cucumber</name>
    <name type="synonym">Mertensiothuria leucospilota</name>
    <dbReference type="NCBI Taxonomy" id="206669"/>
    <lineage>
        <taxon>Eukaryota</taxon>
        <taxon>Metazoa</taxon>
        <taxon>Echinodermata</taxon>
        <taxon>Eleutherozoa</taxon>
        <taxon>Echinozoa</taxon>
        <taxon>Holothuroidea</taxon>
        <taxon>Aspidochirotacea</taxon>
        <taxon>Aspidochirotida</taxon>
        <taxon>Holothuriidae</taxon>
        <taxon>Holothuria</taxon>
    </lineage>
</organism>
<dbReference type="GO" id="GO:0008250">
    <property type="term" value="C:oligosaccharyltransferase complex"/>
    <property type="evidence" value="ECO:0007669"/>
    <property type="project" value="UniProtKB-UniRule"/>
</dbReference>